<evidence type="ECO:0000313" key="1">
    <source>
        <dbReference type="EMBL" id="MPQ35155.1"/>
    </source>
</evidence>
<organism evidence="1 2">
    <name type="scientific">Limosilactobacillus fermentum</name>
    <name type="common">Lactobacillus fermentum</name>
    <dbReference type="NCBI Taxonomy" id="1613"/>
    <lineage>
        <taxon>Bacteria</taxon>
        <taxon>Bacillati</taxon>
        <taxon>Bacillota</taxon>
        <taxon>Bacilli</taxon>
        <taxon>Lactobacillales</taxon>
        <taxon>Lactobacillaceae</taxon>
        <taxon>Limosilactobacillus</taxon>
    </lineage>
</organism>
<accession>A0A843QZ98</accession>
<dbReference type="AlphaFoldDB" id="A0A843QZ98"/>
<feature type="non-terminal residue" evidence="1">
    <location>
        <position position="90"/>
    </location>
</feature>
<dbReference type="EMBL" id="WHJL01000024">
    <property type="protein sequence ID" value="MPQ35155.1"/>
    <property type="molecule type" value="Genomic_DNA"/>
</dbReference>
<proteinExistence type="predicted"/>
<dbReference type="RefSeq" id="WP_152728611.1">
    <property type="nucleotide sequence ID" value="NZ_WHJL01000024.1"/>
</dbReference>
<name>A0A843QZ98_LIMFE</name>
<protein>
    <submittedName>
        <fullName evidence="1">Uncharacterized protein</fullName>
    </submittedName>
</protein>
<gene>
    <name evidence="1" type="ORF">GC247_04435</name>
</gene>
<sequence>MNYQQEKQAYDDRVKRLQKIEVLDEGPGKGTPAKVESVYSLAFDEVFHSYTCSECLAAGPFDANFDKRTTINGQLGDYTIYVLDEKLDPE</sequence>
<dbReference type="Proteomes" id="UP000466799">
    <property type="component" value="Unassembled WGS sequence"/>
</dbReference>
<evidence type="ECO:0000313" key="2">
    <source>
        <dbReference type="Proteomes" id="UP000466799"/>
    </source>
</evidence>
<comment type="caution">
    <text evidence="1">The sequence shown here is derived from an EMBL/GenBank/DDBJ whole genome shotgun (WGS) entry which is preliminary data.</text>
</comment>
<reference evidence="1 2" key="1">
    <citation type="submission" date="2019-10" db="EMBL/GenBank/DDBJ databases">
        <title>Genome Sequencing and assembly of Lactobacillus fermentum I2, a lactic acid bacteria.</title>
        <authorList>
            <person name="Lopes L.S."/>
            <person name="Persinoti G.F."/>
            <person name="Riano-Pachon D.M."/>
            <person name="Labate C.A."/>
        </authorList>
    </citation>
    <scope>NUCLEOTIDE SEQUENCE [LARGE SCALE GENOMIC DNA]</scope>
    <source>
        <strain evidence="1 2">I2</strain>
    </source>
</reference>